<keyword evidence="8" id="KW-0408">Iron</keyword>
<comment type="subcellular location">
    <subcellularLocation>
        <location evidence="1 13">Cell outer membrane</location>
        <topology evidence="1 13">Multi-pass membrane protein</topology>
    </subcellularLocation>
</comment>
<dbReference type="InterPro" id="IPR012910">
    <property type="entry name" value="Plug_dom"/>
</dbReference>
<accession>K9Z6V9</accession>
<keyword evidence="3 13" id="KW-0813">Transport</keyword>
<evidence type="ECO:0000256" key="5">
    <source>
        <dbReference type="ARBA" id="ARBA00022496"/>
    </source>
</evidence>
<dbReference type="Gene3D" id="2.40.170.20">
    <property type="entry name" value="TonB-dependent receptor, beta-barrel domain"/>
    <property type="match status" value="1"/>
</dbReference>
<protein>
    <submittedName>
        <fullName evidence="19">TonB-dependent siderophore receptor</fullName>
    </submittedName>
</protein>
<dbReference type="Proteomes" id="UP000010480">
    <property type="component" value="Chromosome"/>
</dbReference>
<dbReference type="PANTHER" id="PTHR32552">
    <property type="entry name" value="FERRICHROME IRON RECEPTOR-RELATED"/>
    <property type="match status" value="1"/>
</dbReference>
<dbReference type="Pfam" id="PF00593">
    <property type="entry name" value="TonB_dep_Rec_b-barrel"/>
    <property type="match status" value="1"/>
</dbReference>
<keyword evidence="11 13" id="KW-0472">Membrane</keyword>
<keyword evidence="19" id="KW-0675">Receptor</keyword>
<evidence type="ECO:0000256" key="9">
    <source>
        <dbReference type="ARBA" id="ARBA00023065"/>
    </source>
</evidence>
<keyword evidence="20" id="KW-1185">Reference proteome</keyword>
<feature type="domain" description="AMIN" evidence="18">
    <location>
        <begin position="52"/>
        <end position="139"/>
    </location>
</feature>
<evidence type="ECO:0000313" key="19">
    <source>
        <dbReference type="EMBL" id="AFZ54128.1"/>
    </source>
</evidence>
<keyword evidence="5" id="KW-0410">Iron transport</keyword>
<reference evidence="20" key="1">
    <citation type="journal article" date="2013" name="Proc. Natl. Acad. Sci. U.S.A.">
        <title>Improving the coverage of the cyanobacterial phylum using diversity-driven genome sequencing.</title>
        <authorList>
            <person name="Shih P.M."/>
            <person name="Wu D."/>
            <person name="Latifi A."/>
            <person name="Axen S.D."/>
            <person name="Fewer D.P."/>
            <person name="Talla E."/>
            <person name="Calteau A."/>
            <person name="Cai F."/>
            <person name="Tandeau de Marsac N."/>
            <person name="Rippka R."/>
            <person name="Herdman M."/>
            <person name="Sivonen K."/>
            <person name="Coursin T."/>
            <person name="Laurent T."/>
            <person name="Goodwin L."/>
            <person name="Nolan M."/>
            <person name="Davenport K.W."/>
            <person name="Han C.S."/>
            <person name="Rubin E.M."/>
            <person name="Eisen J.A."/>
            <person name="Woyke T."/>
            <person name="Gugger M."/>
            <person name="Kerfeld C.A."/>
        </authorList>
    </citation>
    <scope>NUCLEOTIDE SEQUENCE [LARGE SCALE GENOMIC DNA]</scope>
    <source>
        <strain evidence="20">PCC 10605</strain>
    </source>
</reference>
<evidence type="ECO:0000259" key="17">
    <source>
        <dbReference type="Pfam" id="PF07715"/>
    </source>
</evidence>
<proteinExistence type="inferred from homology"/>
<dbReference type="EMBL" id="CP003947">
    <property type="protein sequence ID" value="AFZ54128.1"/>
    <property type="molecule type" value="Genomic_DNA"/>
</dbReference>
<dbReference type="InterPro" id="IPR037066">
    <property type="entry name" value="Plug_dom_sf"/>
</dbReference>
<evidence type="ECO:0000256" key="11">
    <source>
        <dbReference type="ARBA" id="ARBA00023136"/>
    </source>
</evidence>
<dbReference type="InterPro" id="IPR039426">
    <property type="entry name" value="TonB-dep_rcpt-like"/>
</dbReference>
<keyword evidence="9" id="KW-0406">Ion transport</keyword>
<dbReference type="HOGENOM" id="CLU_008287_9_4_3"/>
<dbReference type="FunFam" id="2.40.170.20:FF:000005">
    <property type="entry name" value="TonB-dependent siderophore receptor"/>
    <property type="match status" value="1"/>
</dbReference>
<dbReference type="GO" id="GO:0015344">
    <property type="term" value="F:siderophore uptake transmembrane transporter activity"/>
    <property type="evidence" value="ECO:0007669"/>
    <property type="project" value="TreeGrafter"/>
</dbReference>
<evidence type="ECO:0000256" key="3">
    <source>
        <dbReference type="ARBA" id="ARBA00022448"/>
    </source>
</evidence>
<dbReference type="SUPFAM" id="SSF56935">
    <property type="entry name" value="Porins"/>
    <property type="match status" value="1"/>
</dbReference>
<evidence type="ECO:0000256" key="10">
    <source>
        <dbReference type="ARBA" id="ARBA00023077"/>
    </source>
</evidence>
<dbReference type="Pfam" id="PF07715">
    <property type="entry name" value="Plug"/>
    <property type="match status" value="1"/>
</dbReference>
<dbReference type="InterPro" id="IPR036942">
    <property type="entry name" value="Beta-barrel_TonB_sf"/>
</dbReference>
<keyword evidence="4 13" id="KW-1134">Transmembrane beta strand</keyword>
<dbReference type="GO" id="GO:0009279">
    <property type="term" value="C:cell outer membrane"/>
    <property type="evidence" value="ECO:0007669"/>
    <property type="project" value="UniProtKB-SubCell"/>
</dbReference>
<evidence type="ECO:0000256" key="14">
    <source>
        <dbReference type="RuleBase" id="RU003357"/>
    </source>
</evidence>
<feature type="signal peptide" evidence="15">
    <location>
        <begin position="1"/>
        <end position="24"/>
    </location>
</feature>
<dbReference type="eggNOG" id="COG4773">
    <property type="taxonomic scope" value="Bacteria"/>
</dbReference>
<dbReference type="Pfam" id="PF11741">
    <property type="entry name" value="AMIN"/>
    <property type="match status" value="1"/>
</dbReference>
<evidence type="ECO:0000256" key="2">
    <source>
        <dbReference type="ARBA" id="ARBA00009810"/>
    </source>
</evidence>
<dbReference type="InterPro" id="IPR000531">
    <property type="entry name" value="Beta-barrel_TonB"/>
</dbReference>
<evidence type="ECO:0000256" key="1">
    <source>
        <dbReference type="ARBA" id="ARBA00004571"/>
    </source>
</evidence>
<dbReference type="OrthoDB" id="427542at2"/>
<dbReference type="Gene3D" id="2.170.130.10">
    <property type="entry name" value="TonB-dependent receptor, plug domain"/>
    <property type="match status" value="1"/>
</dbReference>
<evidence type="ECO:0000259" key="18">
    <source>
        <dbReference type="Pfam" id="PF11741"/>
    </source>
</evidence>
<evidence type="ECO:0000256" key="6">
    <source>
        <dbReference type="ARBA" id="ARBA00022692"/>
    </source>
</evidence>
<evidence type="ECO:0000256" key="13">
    <source>
        <dbReference type="PROSITE-ProRule" id="PRU01360"/>
    </source>
</evidence>
<dbReference type="FunFam" id="2.170.130.10:FF:000001">
    <property type="entry name" value="Catecholate siderophore TonB-dependent receptor"/>
    <property type="match status" value="1"/>
</dbReference>
<keyword evidence="6 13" id="KW-0812">Transmembrane</keyword>
<dbReference type="PATRIC" id="fig|755178.3.peg.2166"/>
<feature type="domain" description="TonB-dependent receptor-like beta-barrel" evidence="16">
    <location>
        <begin position="366"/>
        <end position="802"/>
    </location>
</feature>
<dbReference type="GO" id="GO:0038023">
    <property type="term" value="F:signaling receptor activity"/>
    <property type="evidence" value="ECO:0007669"/>
    <property type="project" value="InterPro"/>
</dbReference>
<evidence type="ECO:0000256" key="4">
    <source>
        <dbReference type="ARBA" id="ARBA00022452"/>
    </source>
</evidence>
<evidence type="ECO:0000256" key="12">
    <source>
        <dbReference type="ARBA" id="ARBA00023237"/>
    </source>
</evidence>
<dbReference type="PROSITE" id="PS52016">
    <property type="entry name" value="TONB_DEPENDENT_REC_3"/>
    <property type="match status" value="1"/>
</dbReference>
<comment type="similarity">
    <text evidence="2 13 14">Belongs to the TonB-dependent receptor family.</text>
</comment>
<organism evidence="19 20">
    <name type="scientific">Cyanobacterium aponinum (strain PCC 10605)</name>
    <dbReference type="NCBI Taxonomy" id="755178"/>
    <lineage>
        <taxon>Bacteria</taxon>
        <taxon>Bacillati</taxon>
        <taxon>Cyanobacteriota</taxon>
        <taxon>Cyanophyceae</taxon>
        <taxon>Oscillatoriophycideae</taxon>
        <taxon>Chroococcales</taxon>
        <taxon>Geminocystaceae</taxon>
        <taxon>Cyanobacterium</taxon>
    </lineage>
</organism>
<evidence type="ECO:0000256" key="15">
    <source>
        <dbReference type="SAM" id="SignalP"/>
    </source>
</evidence>
<dbReference type="AlphaFoldDB" id="K9Z6V9"/>
<dbReference type="InterPro" id="IPR010105">
    <property type="entry name" value="TonB_sidphr_rcpt"/>
</dbReference>
<evidence type="ECO:0000313" key="20">
    <source>
        <dbReference type="Proteomes" id="UP000010480"/>
    </source>
</evidence>
<evidence type="ECO:0000256" key="8">
    <source>
        <dbReference type="ARBA" id="ARBA00023004"/>
    </source>
</evidence>
<dbReference type="NCBIfam" id="TIGR01783">
    <property type="entry name" value="TonB-siderophor"/>
    <property type="match status" value="1"/>
</dbReference>
<dbReference type="InterPro" id="IPR021731">
    <property type="entry name" value="AMIN_dom"/>
</dbReference>
<evidence type="ECO:0000259" key="16">
    <source>
        <dbReference type="Pfam" id="PF00593"/>
    </source>
</evidence>
<sequence length="835" mass="93124" precursor="true">MKKIGQNLSMTVLTVSLFCPSVLAQETNIIEQNIINNSPAETTQNNIIEINNIEVTQTEEGINLLLQTNEQLSSPEITITENALIADIPNVVLNLATGEEFLLSNPVEGIALINVVNLPDNRVRVSITGTNAPPVVDIQTSLSETILTAKQGTSTGETESSIEIIATAEAQQENNYFVPSASTATRTDTPILDTPQSIQVVPQQVLRDQQVIRVDDALRNVSNVIGRLSPFGASTSLTIRGFTSDNFTGGPILRDGFRVNDNLGTQETANVERVEVLKGPSSVLYGQNDPGGIINLVTKRPLFEPFYEVGLQVGSYTLIRPTIDISGPLTEDKSLRYRLNFAYFNDAGFRDFTVDTQRLFIAPVLTWDIGDKTSFTVLLEYTDEQNPFDLGIPARGKGVFNVPSSRVVGELDDTLKNTTINVGYDFKHEFNDDWTFNHGFRYINQNYNVFPLLPFFVDEKTGNISLFYADRSYRSDDYTIQTNVVGNFKTGSVKHTLLAGLDLNFNRFDEQYTRVDFSTPVLFNIFDPVYGAIPRPDLSELEPFAPFDTQYDRYGVFLQDQVNFGDKFILVGSIRYDVIDFRINPNYDATSVNRSDNKWSPRVGFIYKPIETVSIYGNYSQSFKPNFGSDSKGNAFEPETAEGFEVGVKAEFLEGKMFTTLAYFDITKQNVVTADPVNPLFSVLSGEQRSQGFELDIAGEILPGWRIIANYAYTDARVTKDNTIPVGNRLFNAPYNSAGLWTTYEFQEGDVKGLGFGLGFNYVGDRYGDLANSYKVGDYFVTNMAVFYNQEDWRIALNVNNLFDVKYISSTFNSRNFGNAFGQPLTVIGSVSIKF</sequence>
<dbReference type="STRING" id="755178.Cyan10605_2039"/>
<dbReference type="KEGG" id="can:Cyan10605_2039"/>
<evidence type="ECO:0000256" key="7">
    <source>
        <dbReference type="ARBA" id="ARBA00022729"/>
    </source>
</evidence>
<dbReference type="CDD" id="cd01347">
    <property type="entry name" value="ligand_gated_channel"/>
    <property type="match status" value="1"/>
</dbReference>
<feature type="chain" id="PRO_5003938695" evidence="15">
    <location>
        <begin position="25"/>
        <end position="835"/>
    </location>
</feature>
<feature type="domain" description="TonB-dependent receptor plug" evidence="17">
    <location>
        <begin position="191"/>
        <end position="293"/>
    </location>
</feature>
<gene>
    <name evidence="19" type="ordered locus">Cyan10605_2039</name>
</gene>
<keyword evidence="7 15" id="KW-0732">Signal</keyword>
<keyword evidence="10 14" id="KW-0798">TonB box</keyword>
<dbReference type="GO" id="GO:0015891">
    <property type="term" value="P:siderophore transport"/>
    <property type="evidence" value="ECO:0007669"/>
    <property type="project" value="InterPro"/>
</dbReference>
<keyword evidence="12 13" id="KW-0998">Cell outer membrane</keyword>
<dbReference type="PANTHER" id="PTHR32552:SF68">
    <property type="entry name" value="FERRICHROME OUTER MEMBRANE TRANSPORTER_PHAGE RECEPTOR"/>
    <property type="match status" value="1"/>
</dbReference>
<name>K9Z6V9_CYAAP</name>